<evidence type="ECO:0000313" key="2">
    <source>
        <dbReference type="Proteomes" id="UP000051074"/>
    </source>
</evidence>
<evidence type="ECO:0008006" key="3">
    <source>
        <dbReference type="Google" id="ProtNLM"/>
    </source>
</evidence>
<accession>A0A0R1MG52</accession>
<keyword evidence="2" id="KW-1185">Reference proteome</keyword>
<organism evidence="1 2">
    <name type="scientific">Lactobacillus equicursoris DSM 19284 = JCM 14600 = CIP 110162</name>
    <dbReference type="NCBI Taxonomy" id="1293597"/>
    <lineage>
        <taxon>Bacteria</taxon>
        <taxon>Bacillati</taxon>
        <taxon>Bacillota</taxon>
        <taxon>Bacilli</taxon>
        <taxon>Lactobacillales</taxon>
        <taxon>Lactobacillaceae</taxon>
        <taxon>Lactobacillus</taxon>
    </lineage>
</organism>
<dbReference type="RefSeq" id="WP_201779600.1">
    <property type="nucleotide sequence ID" value="NZ_AZDU01000005.1"/>
</dbReference>
<dbReference type="PATRIC" id="fig|1293597.4.peg.1508"/>
<gene>
    <name evidence="1" type="ORF">FC20_GL001411</name>
</gene>
<name>A0A0R1MG52_9LACO</name>
<proteinExistence type="predicted"/>
<dbReference type="Proteomes" id="UP000051074">
    <property type="component" value="Unassembled WGS sequence"/>
</dbReference>
<dbReference type="eggNOG" id="COG0456">
    <property type="taxonomic scope" value="Bacteria"/>
</dbReference>
<sequence length="122" mass="14251">MLVPYKKDYEKMAMGLLSYLPDFKNLQNLQEEMKLYSKDEALQLFLYKNADQNIVGLVGTEKGDGCLVLRYVSLAPGFRDDENLSNLMQELRQEAGKDKLMTVPEYTYLLRYLKDDRTKHDD</sequence>
<protein>
    <recommendedName>
        <fullName evidence="3">Reductase</fullName>
    </recommendedName>
</protein>
<dbReference type="EMBL" id="AZDU01000005">
    <property type="protein sequence ID" value="KRL03323.1"/>
    <property type="molecule type" value="Genomic_DNA"/>
</dbReference>
<dbReference type="STRING" id="1293597.FC20_GL001411"/>
<comment type="caution">
    <text evidence="1">The sequence shown here is derived from an EMBL/GenBank/DDBJ whole genome shotgun (WGS) entry which is preliminary data.</text>
</comment>
<evidence type="ECO:0000313" key="1">
    <source>
        <dbReference type="EMBL" id="KRL03323.1"/>
    </source>
</evidence>
<reference evidence="1 2" key="1">
    <citation type="journal article" date="2015" name="Genome Announc.">
        <title>Expanding the biotechnology potential of lactobacilli through comparative genomics of 213 strains and associated genera.</title>
        <authorList>
            <person name="Sun Z."/>
            <person name="Harris H.M."/>
            <person name="McCann A."/>
            <person name="Guo C."/>
            <person name="Argimon S."/>
            <person name="Zhang W."/>
            <person name="Yang X."/>
            <person name="Jeffery I.B."/>
            <person name="Cooney J.C."/>
            <person name="Kagawa T.F."/>
            <person name="Liu W."/>
            <person name="Song Y."/>
            <person name="Salvetti E."/>
            <person name="Wrobel A."/>
            <person name="Rasinkangas P."/>
            <person name="Parkhill J."/>
            <person name="Rea M.C."/>
            <person name="O'Sullivan O."/>
            <person name="Ritari J."/>
            <person name="Douillard F.P."/>
            <person name="Paul Ross R."/>
            <person name="Yang R."/>
            <person name="Briner A.E."/>
            <person name="Felis G.E."/>
            <person name="de Vos W.M."/>
            <person name="Barrangou R."/>
            <person name="Klaenhammer T.R."/>
            <person name="Caufield P.W."/>
            <person name="Cui Y."/>
            <person name="Zhang H."/>
            <person name="O'Toole P.W."/>
        </authorList>
    </citation>
    <scope>NUCLEOTIDE SEQUENCE [LARGE SCALE GENOMIC DNA]</scope>
    <source>
        <strain evidence="1 2">DSM 19284</strain>
    </source>
</reference>
<dbReference type="AlphaFoldDB" id="A0A0R1MG52"/>